<dbReference type="EMBL" id="ADCP02000001">
    <property type="protein sequence ID" value="EFV44122.1"/>
    <property type="molecule type" value="Genomic_DNA"/>
</dbReference>
<dbReference type="Gene3D" id="1.10.357.10">
    <property type="entry name" value="Tetracycline Repressor, domain 2"/>
    <property type="match status" value="1"/>
</dbReference>
<dbReference type="Pfam" id="PF00440">
    <property type="entry name" value="TetR_N"/>
    <property type="match status" value="1"/>
</dbReference>
<dbReference type="PANTHER" id="PTHR30055">
    <property type="entry name" value="HTH-TYPE TRANSCRIPTIONAL REGULATOR RUTR"/>
    <property type="match status" value="1"/>
</dbReference>
<dbReference type="Pfam" id="PF09209">
    <property type="entry name" value="CecR_C"/>
    <property type="match status" value="1"/>
</dbReference>
<reference evidence="5 6" key="2">
    <citation type="submission" date="2013-04" db="EMBL/GenBank/DDBJ databases">
        <title>The Genome Sequence of Bilophila wadsworthia 3_1_6.</title>
        <authorList>
            <consortium name="The Broad Institute Genomics Platform"/>
            <person name="Earl A."/>
            <person name="Ward D."/>
            <person name="Feldgarden M."/>
            <person name="Gevers D."/>
            <person name="Sibley C."/>
            <person name="Strauss J."/>
            <person name="Allen-Vercoe E."/>
            <person name="Walker B."/>
            <person name="Young S."/>
            <person name="Zeng Q."/>
            <person name="Gargeya S."/>
            <person name="Fitzgerald M."/>
            <person name="Haas B."/>
            <person name="Abouelleil A."/>
            <person name="Allen A.W."/>
            <person name="Alvarado L."/>
            <person name="Arachchi H.M."/>
            <person name="Berlin A.M."/>
            <person name="Chapman S.B."/>
            <person name="Gainer-Dewar J."/>
            <person name="Goldberg J."/>
            <person name="Griggs A."/>
            <person name="Gujja S."/>
            <person name="Hansen M."/>
            <person name="Howarth C."/>
            <person name="Imamovic A."/>
            <person name="Ireland A."/>
            <person name="Larimer J."/>
            <person name="McCowan C."/>
            <person name="Murphy C."/>
            <person name="Pearson M."/>
            <person name="Poon T.W."/>
            <person name="Priest M."/>
            <person name="Roberts A."/>
            <person name="Saif S."/>
            <person name="Shea T."/>
            <person name="Sisk P."/>
            <person name="Sykes S."/>
            <person name="Wortman J."/>
            <person name="Nusbaum C."/>
            <person name="Birren B."/>
        </authorList>
    </citation>
    <scope>NUCLEOTIDE SEQUENCE [LARGE SCALE GENOMIC DNA]</scope>
    <source>
        <strain evidence="5 6">3_1_6</strain>
    </source>
</reference>
<dbReference type="PRINTS" id="PR00455">
    <property type="entry name" value="HTHTETR"/>
</dbReference>
<comment type="caution">
    <text evidence="5">The sequence shown here is derived from an EMBL/GenBank/DDBJ whole genome shotgun (WGS) entry which is preliminary data.</text>
</comment>
<dbReference type="PROSITE" id="PS50977">
    <property type="entry name" value="HTH_TETR_2"/>
    <property type="match status" value="1"/>
</dbReference>
<dbReference type="InterPro" id="IPR036271">
    <property type="entry name" value="Tet_transcr_reg_TetR-rel_C_sf"/>
</dbReference>
<dbReference type="SUPFAM" id="SSF48498">
    <property type="entry name" value="Tetracyclin repressor-like, C-terminal domain"/>
    <property type="match status" value="1"/>
</dbReference>
<keyword evidence="6" id="KW-1185">Reference proteome</keyword>
<dbReference type="RefSeq" id="WP_005027865.1">
    <property type="nucleotide sequence ID" value="NZ_KE150238.1"/>
</dbReference>
<evidence type="ECO:0000256" key="1">
    <source>
        <dbReference type="ARBA" id="ARBA00023125"/>
    </source>
</evidence>
<dbReference type="InterPro" id="IPR009057">
    <property type="entry name" value="Homeodomain-like_sf"/>
</dbReference>
<dbReference type="eggNOG" id="COG1309">
    <property type="taxonomic scope" value="Bacteria"/>
</dbReference>
<dbReference type="InterPro" id="IPR050109">
    <property type="entry name" value="HTH-type_TetR-like_transc_reg"/>
</dbReference>
<evidence type="ECO:0000256" key="2">
    <source>
        <dbReference type="PROSITE-ProRule" id="PRU00335"/>
    </source>
</evidence>
<name>E5Y7B0_BILW3</name>
<dbReference type="InterPro" id="IPR001647">
    <property type="entry name" value="HTH_TetR"/>
</dbReference>
<evidence type="ECO:0000313" key="5">
    <source>
        <dbReference type="EMBL" id="EFV44122.1"/>
    </source>
</evidence>
<feature type="domain" description="HTH tetR-type" evidence="4">
    <location>
        <begin position="20"/>
        <end position="80"/>
    </location>
</feature>
<reference evidence="5 6" key="1">
    <citation type="submission" date="2010-10" db="EMBL/GenBank/DDBJ databases">
        <authorList>
            <consortium name="The Broad Institute Genome Sequencing Platform"/>
            <person name="Ward D."/>
            <person name="Earl A."/>
            <person name="Feldgarden M."/>
            <person name="Young S.K."/>
            <person name="Gargeya S."/>
            <person name="Zeng Q."/>
            <person name="Alvarado L."/>
            <person name="Berlin A."/>
            <person name="Bochicchio J."/>
            <person name="Chapman S.B."/>
            <person name="Chen Z."/>
            <person name="Freedman E."/>
            <person name="Gellesch M."/>
            <person name="Goldberg J."/>
            <person name="Griggs A."/>
            <person name="Gujja S."/>
            <person name="Heilman E."/>
            <person name="Heiman D."/>
            <person name="Howarth C."/>
            <person name="Mehta T."/>
            <person name="Neiman D."/>
            <person name="Pearson M."/>
            <person name="Roberts A."/>
            <person name="Saif S."/>
            <person name="Shea T."/>
            <person name="Shenoy N."/>
            <person name="Sisk P."/>
            <person name="Stolte C."/>
            <person name="Sykes S."/>
            <person name="White J."/>
            <person name="Yandava C."/>
            <person name="Allen-Vercoe E."/>
            <person name="Sibley C."/>
            <person name="Ambrose C.E."/>
            <person name="Strauss J."/>
            <person name="Daigneault M."/>
            <person name="Haas B."/>
            <person name="Nusbaum C."/>
            <person name="Birren B."/>
        </authorList>
    </citation>
    <scope>NUCLEOTIDE SEQUENCE [LARGE SCALE GENOMIC DNA]</scope>
    <source>
        <strain evidence="5 6">3_1_6</strain>
    </source>
</reference>
<evidence type="ECO:0000256" key="3">
    <source>
        <dbReference type="SAM" id="MobiDB-lite"/>
    </source>
</evidence>
<proteinExistence type="predicted"/>
<dbReference type="PANTHER" id="PTHR30055:SF226">
    <property type="entry name" value="HTH-TYPE TRANSCRIPTIONAL REGULATOR PKSA"/>
    <property type="match status" value="1"/>
</dbReference>
<dbReference type="STRING" id="563192.HMPREF0179_02075"/>
<dbReference type="OrthoDB" id="9790413at2"/>
<organism evidence="5 6">
    <name type="scientific">Bilophila wadsworthia (strain 3_1_6)</name>
    <dbReference type="NCBI Taxonomy" id="563192"/>
    <lineage>
        <taxon>Bacteria</taxon>
        <taxon>Pseudomonadati</taxon>
        <taxon>Thermodesulfobacteriota</taxon>
        <taxon>Desulfovibrionia</taxon>
        <taxon>Desulfovibrionales</taxon>
        <taxon>Desulfovibrionaceae</taxon>
        <taxon>Bilophila</taxon>
    </lineage>
</organism>
<dbReference type="GO" id="GO:0000976">
    <property type="term" value="F:transcription cis-regulatory region binding"/>
    <property type="evidence" value="ECO:0007669"/>
    <property type="project" value="TreeGrafter"/>
</dbReference>
<dbReference type="GeneID" id="78085215"/>
<feature type="region of interest" description="Disordered" evidence="3">
    <location>
        <begin position="1"/>
        <end position="22"/>
    </location>
</feature>
<sequence>MMNKTNPPQRPKRAQRSDGRSTRAVVLEAAGKVFAERGFAEATSKEICERAGTNGAAVNYYFGGKEGLYEEVLIEAHRQMLSLEDLNRIITSEATPEEKLRVFLKHIIRTAMNASELWGIRIFLRELASPSPFVPKFITTAVFPKSQKLRELIRDITGLPPDSPAMQRATALIALPCMGLILFPEKLRTLMLPATAGDAEGLLEDMLAYMLGGLRALGETAR</sequence>
<gene>
    <name evidence="5" type="ORF">HMPREF0179_02075</name>
</gene>
<evidence type="ECO:0000259" key="4">
    <source>
        <dbReference type="PROSITE" id="PS50977"/>
    </source>
</evidence>
<evidence type="ECO:0000313" key="6">
    <source>
        <dbReference type="Proteomes" id="UP000006034"/>
    </source>
</evidence>
<feature type="DNA-binding region" description="H-T-H motif" evidence="2">
    <location>
        <begin position="43"/>
        <end position="62"/>
    </location>
</feature>
<dbReference type="SUPFAM" id="SSF46689">
    <property type="entry name" value="Homeodomain-like"/>
    <property type="match status" value="1"/>
</dbReference>
<dbReference type="Proteomes" id="UP000006034">
    <property type="component" value="Unassembled WGS sequence"/>
</dbReference>
<dbReference type="GO" id="GO:0003700">
    <property type="term" value="F:DNA-binding transcription factor activity"/>
    <property type="evidence" value="ECO:0007669"/>
    <property type="project" value="TreeGrafter"/>
</dbReference>
<dbReference type="InterPro" id="IPR015292">
    <property type="entry name" value="Tscrpt_reg_YbiH_C"/>
</dbReference>
<dbReference type="AlphaFoldDB" id="E5Y7B0"/>
<accession>E5Y7B0</accession>
<protein>
    <recommendedName>
        <fullName evidence="4">HTH tetR-type domain-containing protein</fullName>
    </recommendedName>
</protein>
<dbReference type="HOGENOM" id="CLU_069356_16_1_7"/>
<keyword evidence="1 2" id="KW-0238">DNA-binding</keyword>